<name>A0A445CLB4_ARAHY</name>
<sequence length="144" mass="17077">MNYYGDTQIALTQSAISRPYDLPDHLSRLNLDAMTSDWSFTREASKPSNEFKNKEEITLAVKRYSIRRTAEYKIVKSDQLRYNAQCIQFGPSCTWSILISYCRKQEKWEVMRYTSPRIYMQTSMEQDHRRLDSNVIAQHIFTMV</sequence>
<gene>
    <name evidence="2" type="ORF">Ahy_A06g026690</name>
</gene>
<dbReference type="InterPro" id="IPR004332">
    <property type="entry name" value="Transposase_MuDR"/>
</dbReference>
<comment type="caution">
    <text evidence="2">The sequence shown here is derived from an EMBL/GenBank/DDBJ whole genome shotgun (WGS) entry which is preliminary data.</text>
</comment>
<accession>A0A445CLB4</accession>
<evidence type="ECO:0000313" key="2">
    <source>
        <dbReference type="EMBL" id="RYR51707.1"/>
    </source>
</evidence>
<dbReference type="Proteomes" id="UP000289738">
    <property type="component" value="Chromosome A06"/>
</dbReference>
<dbReference type="EMBL" id="SDMP01000006">
    <property type="protein sequence ID" value="RYR51707.1"/>
    <property type="molecule type" value="Genomic_DNA"/>
</dbReference>
<dbReference type="Pfam" id="PF03108">
    <property type="entry name" value="DBD_Tnp_Mut"/>
    <property type="match status" value="1"/>
</dbReference>
<feature type="domain" description="Transposase MuDR plant" evidence="1">
    <location>
        <begin position="50"/>
        <end position="107"/>
    </location>
</feature>
<evidence type="ECO:0000313" key="3">
    <source>
        <dbReference type="Proteomes" id="UP000289738"/>
    </source>
</evidence>
<evidence type="ECO:0000259" key="1">
    <source>
        <dbReference type="Pfam" id="PF03108"/>
    </source>
</evidence>
<protein>
    <recommendedName>
        <fullName evidence="1">Transposase MuDR plant domain-containing protein</fullName>
    </recommendedName>
</protein>
<keyword evidence="3" id="KW-1185">Reference proteome</keyword>
<dbReference type="AlphaFoldDB" id="A0A445CLB4"/>
<organism evidence="2 3">
    <name type="scientific">Arachis hypogaea</name>
    <name type="common">Peanut</name>
    <dbReference type="NCBI Taxonomy" id="3818"/>
    <lineage>
        <taxon>Eukaryota</taxon>
        <taxon>Viridiplantae</taxon>
        <taxon>Streptophyta</taxon>
        <taxon>Embryophyta</taxon>
        <taxon>Tracheophyta</taxon>
        <taxon>Spermatophyta</taxon>
        <taxon>Magnoliopsida</taxon>
        <taxon>eudicotyledons</taxon>
        <taxon>Gunneridae</taxon>
        <taxon>Pentapetalae</taxon>
        <taxon>rosids</taxon>
        <taxon>fabids</taxon>
        <taxon>Fabales</taxon>
        <taxon>Fabaceae</taxon>
        <taxon>Papilionoideae</taxon>
        <taxon>50 kb inversion clade</taxon>
        <taxon>dalbergioids sensu lato</taxon>
        <taxon>Dalbergieae</taxon>
        <taxon>Pterocarpus clade</taxon>
        <taxon>Arachis</taxon>
    </lineage>
</organism>
<proteinExistence type="predicted"/>
<reference evidence="2 3" key="1">
    <citation type="submission" date="2019-01" db="EMBL/GenBank/DDBJ databases">
        <title>Sequencing of cultivated peanut Arachis hypogaea provides insights into genome evolution and oil improvement.</title>
        <authorList>
            <person name="Chen X."/>
        </authorList>
    </citation>
    <scope>NUCLEOTIDE SEQUENCE [LARGE SCALE GENOMIC DNA]</scope>
    <source>
        <strain evidence="3">cv. Fuhuasheng</strain>
        <tissue evidence="2">Leaves</tissue>
    </source>
</reference>